<evidence type="ECO:0000313" key="2">
    <source>
        <dbReference type="EMBL" id="MFB9690228.1"/>
    </source>
</evidence>
<name>A0ABV5UJR8_9PSEU</name>
<accession>A0ABV5UJR8</accession>
<dbReference type="RefSeq" id="WP_378205276.1">
    <property type="nucleotide sequence ID" value="NZ_JBHMBK010000048.1"/>
</dbReference>
<keyword evidence="3" id="KW-1185">Reference proteome</keyword>
<comment type="caution">
    <text evidence="2">The sequence shown here is derived from an EMBL/GenBank/DDBJ whole genome shotgun (WGS) entry which is preliminary data.</text>
</comment>
<dbReference type="Proteomes" id="UP001589535">
    <property type="component" value="Unassembled WGS sequence"/>
</dbReference>
<evidence type="ECO:0000313" key="3">
    <source>
        <dbReference type="Proteomes" id="UP001589535"/>
    </source>
</evidence>
<feature type="region of interest" description="Disordered" evidence="1">
    <location>
        <begin position="339"/>
        <end position="364"/>
    </location>
</feature>
<dbReference type="EMBL" id="JBHMBK010000048">
    <property type="protein sequence ID" value="MFB9690228.1"/>
    <property type="molecule type" value="Genomic_DNA"/>
</dbReference>
<proteinExistence type="predicted"/>
<feature type="compositionally biased region" description="Low complexity" evidence="1">
    <location>
        <begin position="123"/>
        <end position="144"/>
    </location>
</feature>
<feature type="region of interest" description="Disordered" evidence="1">
    <location>
        <begin position="95"/>
        <end position="161"/>
    </location>
</feature>
<protein>
    <submittedName>
        <fullName evidence="2">Uncharacterized protein</fullName>
    </submittedName>
</protein>
<sequence>MAATRKHPENCEKATRPGCKCGNCSGTLHGWSNWVEIAREPEPVRAEKRNSIIDLLKGWWSAKHGAKPKPKTKIHPKEATIDLVRIDCAGWLARSATGSAPDSAPAPRNESRTEAEEAVSGRPATAEQAGERAAAAEPAGLAARVESAPVPHEPGSDRPDEVEQVATFAQTMAKDIWQEVLEELDGSPEEVKALCLQMAHHAWCDLFIGFAQALEAFGKVIEKVPDKAKEVITEAICGSSKQKKRSELTERVVGMVVDKAWSAFKAATIAHSPLFALLSSEELLRNLRIIAIFICPAPNNHREVQEHAIDPLLRDARDYISDETKQWLATQFKQWADGVARPEVPGSREGVGRSEVAPPKQPPE</sequence>
<evidence type="ECO:0000256" key="1">
    <source>
        <dbReference type="SAM" id="MobiDB-lite"/>
    </source>
</evidence>
<organism evidence="2 3">
    <name type="scientific">Amycolatopsis plumensis</name>
    <dbReference type="NCBI Taxonomy" id="236508"/>
    <lineage>
        <taxon>Bacteria</taxon>
        <taxon>Bacillati</taxon>
        <taxon>Actinomycetota</taxon>
        <taxon>Actinomycetes</taxon>
        <taxon>Pseudonocardiales</taxon>
        <taxon>Pseudonocardiaceae</taxon>
        <taxon>Amycolatopsis</taxon>
    </lineage>
</organism>
<reference evidence="2 3" key="1">
    <citation type="submission" date="2024-09" db="EMBL/GenBank/DDBJ databases">
        <authorList>
            <person name="Sun Q."/>
            <person name="Mori K."/>
        </authorList>
    </citation>
    <scope>NUCLEOTIDE SEQUENCE [LARGE SCALE GENOMIC DNA]</scope>
    <source>
        <strain evidence="2 3">JCM 13852</strain>
    </source>
</reference>
<gene>
    <name evidence="2" type="ORF">ACFFTO_39150</name>
</gene>